<feature type="repeat" description="PPR" evidence="3">
    <location>
        <begin position="990"/>
        <end position="1024"/>
    </location>
</feature>
<feature type="domain" description="PROP1-like PPR" evidence="5">
    <location>
        <begin position="961"/>
        <end position="1106"/>
    </location>
</feature>
<evidence type="ECO:0000256" key="4">
    <source>
        <dbReference type="SAM" id="MobiDB-lite"/>
    </source>
</evidence>
<dbReference type="NCBIfam" id="TIGR00756">
    <property type="entry name" value="PPR"/>
    <property type="match status" value="1"/>
</dbReference>
<name>A0A4U0URV2_9PEZI</name>
<dbReference type="STRING" id="329885.A0A4U0URV2"/>
<dbReference type="InterPro" id="IPR011990">
    <property type="entry name" value="TPR-like_helical_dom_sf"/>
</dbReference>
<evidence type="ECO:0000259" key="6">
    <source>
        <dbReference type="Pfam" id="PF24603"/>
    </source>
</evidence>
<feature type="region of interest" description="Disordered" evidence="4">
    <location>
        <begin position="195"/>
        <end position="237"/>
    </location>
</feature>
<dbReference type="InterPro" id="IPR002885">
    <property type="entry name" value="PPR_rpt"/>
</dbReference>
<dbReference type="OrthoDB" id="411857at2759"/>
<dbReference type="EMBL" id="NAJP01000043">
    <property type="protein sequence ID" value="TKA38728.1"/>
    <property type="molecule type" value="Genomic_DNA"/>
</dbReference>
<feature type="compositionally biased region" description="Basic and acidic residues" evidence="4">
    <location>
        <begin position="141"/>
        <end position="151"/>
    </location>
</feature>
<dbReference type="Gene3D" id="1.25.40.10">
    <property type="entry name" value="Tetratricopeptide repeat domain"/>
    <property type="match status" value="4"/>
</dbReference>
<comment type="similarity">
    <text evidence="1">Belongs to the PPR family. P subfamily.</text>
</comment>
<dbReference type="FunFam" id="1.25.40.10:FF:000266">
    <property type="entry name" value="Pentatricopeptide repeat domain-containing protein"/>
    <property type="match status" value="1"/>
</dbReference>
<feature type="compositionally biased region" description="Polar residues" evidence="4">
    <location>
        <begin position="211"/>
        <end position="237"/>
    </location>
</feature>
<evidence type="ECO:0000313" key="8">
    <source>
        <dbReference type="Proteomes" id="UP000310066"/>
    </source>
</evidence>
<dbReference type="PROSITE" id="PS51375">
    <property type="entry name" value="PPR"/>
    <property type="match status" value="1"/>
</dbReference>
<proteinExistence type="inferred from homology"/>
<feature type="domain" description="Tetratricopeptide repeat" evidence="6">
    <location>
        <begin position="520"/>
        <end position="617"/>
    </location>
</feature>
<accession>A0A4U0URV2</accession>
<dbReference type="PANTHER" id="PTHR46128">
    <property type="entry name" value="MITOCHONDRIAL GROUP I INTRON SPLICING FACTOR CCM1"/>
    <property type="match status" value="1"/>
</dbReference>
<dbReference type="InterPro" id="IPR050872">
    <property type="entry name" value="PPR_P_subfamily"/>
</dbReference>
<comment type="caution">
    <text evidence="7">The sequence shown here is derived from an EMBL/GenBank/DDBJ whole genome shotgun (WGS) entry which is preliminary data.</text>
</comment>
<evidence type="ECO:0000259" key="5">
    <source>
        <dbReference type="Pfam" id="PF17177"/>
    </source>
</evidence>
<gene>
    <name evidence="7" type="ORF">B0A54_08691</name>
</gene>
<dbReference type="PANTHER" id="PTHR46128:SF329">
    <property type="entry name" value="MITOCHONDRIAL GROUP I INTRON SPLICING FACTOR DMR1"/>
    <property type="match status" value="1"/>
</dbReference>
<evidence type="ECO:0000256" key="3">
    <source>
        <dbReference type="PROSITE-ProRule" id="PRU00708"/>
    </source>
</evidence>
<evidence type="ECO:0000256" key="2">
    <source>
        <dbReference type="ARBA" id="ARBA00022737"/>
    </source>
</evidence>
<evidence type="ECO:0000313" key="7">
    <source>
        <dbReference type="EMBL" id="TKA38728.1"/>
    </source>
</evidence>
<dbReference type="InterPro" id="IPR057585">
    <property type="entry name" value="TPR_dom_fungi"/>
</dbReference>
<dbReference type="Pfam" id="PF17177">
    <property type="entry name" value="PPR_long"/>
    <property type="match status" value="1"/>
</dbReference>
<feature type="region of interest" description="Disordered" evidence="4">
    <location>
        <begin position="123"/>
        <end position="158"/>
    </location>
</feature>
<reference evidence="7 8" key="1">
    <citation type="submission" date="2017-03" db="EMBL/GenBank/DDBJ databases">
        <title>Genomes of endolithic fungi from Antarctica.</title>
        <authorList>
            <person name="Coleine C."/>
            <person name="Masonjones S."/>
            <person name="Stajich J.E."/>
        </authorList>
    </citation>
    <scope>NUCLEOTIDE SEQUENCE [LARGE SCALE GENOMIC DNA]</scope>
    <source>
        <strain evidence="7 8">CCFEE 5311</strain>
    </source>
</reference>
<sequence length="1286" mass="141975">MPYVKAVPLSRIAGSALKSFTHGYAQTVVAASQSSYAAQNTPGAGPLADSLIGKFRKAERNKYHNVYHGVDSARQASTSGLPARPETSHQDSGLDKYFDAWQKHQRNDTKEWQQFQFAKRIEWEPPSTVPAQAQELATAEEPVKEQERDEAAAPSLKRSYTTSALDNFSKAFIHDEAAEADALEQVNNAIAEEIQRSKEDTEEGLALRAPSTASVSQRQSVASEEQTASTPATVFTPTDSFSSVSEADYYTHELLQLAEHRQYDRVPAAFQALLRAGVQQPAPAAYRALLTSAIELTPGKHQKVPKALEVYSDMLRRKVQPDTESFSILIGLLANRASQSIVMRRGLEERLARYGGLEQPGQFMFRSSESEHSILLEDSSLNIALKLFDRASQAGIVGLSSEACSALTIACAEQGRVDDMVRMHDYTRESGMEFASSTFPPMIAAYGLTGDLKGAVDIYDEYKDLCIANNAGENDMVRLDDEVYSALLKSYGAVDRLKGGLKFLASVQATITSERELLELREVVALQALLPLALKDQTFRNAFELTTSLTGSALTSSLATILTTAADRNLLEVSQKAFDALAKVSKDLATPAAAMLAMHIRNANVENAEPYWRILESAAATLASVEPATMRAVALIGLGQAERGLRQARRMFSRVRDQQPESGMMEAVEQIDEALELLGSVMLRSQVPAQPQGAAELLRMMSENGGLITPIADHIMARLGPEQIARLSPADLEYVLLVQADMILHESVADIAGPQRFGCLLENIVSRSMMPATDTETAIEKTLINIDRPELSRLWNGYRFPQTPAVLTPAAFTPILSYQQPTLDDAYDPYAARTDVKGSNAINDMLERPQGRRITEALTKFKNMRRIGRVPRMFTYGKLIEAAAKEHNLSLANEILEMAKQDVPFDARYRVVRFGWQQILDHMVAGCLTIGRRDLAARYHQDLLEMGAAPSANTFGLYITTLKENTRTFDEASEAVKIFLRAKSEGVEPSSFLYNALIGKLGKARRIDDCLFYFAEMRNLGIRPTSVTYGTIVNALVRVSDEKFAEEIFEEMEACANYKPRPAPYHSMMQFFLTTKRDRSKVLACYERMRAMGIEPTVHTYKLLIDTHATLEPINLPGAEAVMTEMQASGHEPEAVHYASLIHAKGCVLHDLPAARQLFDSVVDAATSRVRPQPCVYQAMFESLNANHAIADSEALLADMQRRGVEFTPYIANALIHGWTLEKNIVKAQEAFARVPVARREPSTYEVMVRAYLAAEDRLAAKAVVREALGRGYPSAVAGKIAELVR</sequence>
<evidence type="ECO:0000256" key="1">
    <source>
        <dbReference type="ARBA" id="ARBA00007626"/>
    </source>
</evidence>
<protein>
    <submittedName>
        <fullName evidence="7">Uncharacterized protein</fullName>
    </submittedName>
</protein>
<organism evidence="7 8">
    <name type="scientific">Friedmanniomyces endolithicus</name>
    <dbReference type="NCBI Taxonomy" id="329885"/>
    <lineage>
        <taxon>Eukaryota</taxon>
        <taxon>Fungi</taxon>
        <taxon>Dikarya</taxon>
        <taxon>Ascomycota</taxon>
        <taxon>Pezizomycotina</taxon>
        <taxon>Dothideomycetes</taxon>
        <taxon>Dothideomycetidae</taxon>
        <taxon>Mycosphaerellales</taxon>
        <taxon>Teratosphaeriaceae</taxon>
        <taxon>Friedmanniomyces</taxon>
    </lineage>
</organism>
<dbReference type="Pfam" id="PF24603">
    <property type="entry name" value="TPR_30"/>
    <property type="match status" value="1"/>
</dbReference>
<keyword evidence="2" id="KW-0677">Repeat</keyword>
<dbReference type="Proteomes" id="UP000310066">
    <property type="component" value="Unassembled WGS sequence"/>
</dbReference>
<dbReference type="InterPro" id="IPR033443">
    <property type="entry name" value="PROP1-like_PPR_dom"/>
</dbReference>